<dbReference type="SUPFAM" id="SSF57783">
    <property type="entry name" value="Zinc beta-ribbon"/>
    <property type="match status" value="1"/>
</dbReference>
<reference evidence="16" key="1">
    <citation type="journal article" date="2022" name="Int. J. Syst. Evol. Microbiol.">
        <title>Anaeromyxobacter oryzae sp. nov., Anaeromyxobacter diazotrophicus sp. nov. and Anaeromyxobacter paludicola sp. nov., isolated from paddy soils.</title>
        <authorList>
            <person name="Itoh H."/>
            <person name="Xu Z."/>
            <person name="Mise K."/>
            <person name="Masuda Y."/>
            <person name="Ushijima N."/>
            <person name="Hayakawa C."/>
            <person name="Shiratori Y."/>
            <person name="Senoo K."/>
        </authorList>
    </citation>
    <scope>NUCLEOTIDE SEQUENCE [LARGE SCALE GENOMIC DNA]</scope>
    <source>
        <strain evidence="16">Red232</strain>
    </source>
</reference>
<evidence type="ECO:0000256" key="13">
    <source>
        <dbReference type="SAM" id="MobiDB-lite"/>
    </source>
</evidence>
<dbReference type="Pfam" id="PF13662">
    <property type="entry name" value="Toprim_4"/>
    <property type="match status" value="1"/>
</dbReference>
<dbReference type="InterPro" id="IPR002694">
    <property type="entry name" value="Znf_CHC2"/>
</dbReference>
<dbReference type="InterPro" id="IPR050219">
    <property type="entry name" value="DnaG_primase"/>
</dbReference>
<dbReference type="Gene3D" id="3.90.580.10">
    <property type="entry name" value="Zinc finger, CHC2-type domain"/>
    <property type="match status" value="1"/>
</dbReference>
<dbReference type="PANTHER" id="PTHR30313">
    <property type="entry name" value="DNA PRIMASE"/>
    <property type="match status" value="1"/>
</dbReference>
<gene>
    <name evidence="12 15" type="primary">dnaG</name>
    <name evidence="15" type="ORF">AMOR_33760</name>
</gene>
<comment type="similarity">
    <text evidence="12">Belongs to the DnaG primase family.</text>
</comment>
<dbReference type="InterPro" id="IPR013264">
    <property type="entry name" value="DNAG_N"/>
</dbReference>
<dbReference type="InterPro" id="IPR037068">
    <property type="entry name" value="DNA_primase_core_N_sf"/>
</dbReference>
<dbReference type="HAMAP" id="MF_00974">
    <property type="entry name" value="DNA_primase_DnaG"/>
    <property type="match status" value="1"/>
</dbReference>
<dbReference type="CDD" id="cd03364">
    <property type="entry name" value="TOPRIM_DnaG_primases"/>
    <property type="match status" value="1"/>
</dbReference>
<evidence type="ECO:0000256" key="3">
    <source>
        <dbReference type="ARBA" id="ARBA00022679"/>
    </source>
</evidence>
<evidence type="ECO:0000256" key="11">
    <source>
        <dbReference type="ARBA" id="ARBA00023163"/>
    </source>
</evidence>
<dbReference type="Gene3D" id="3.40.1360.10">
    <property type="match status" value="1"/>
</dbReference>
<dbReference type="SMART" id="SM00400">
    <property type="entry name" value="ZnF_CHCC"/>
    <property type="match status" value="1"/>
</dbReference>
<dbReference type="InterPro" id="IPR030846">
    <property type="entry name" value="DnaG_bac"/>
</dbReference>
<dbReference type="InterPro" id="IPR006295">
    <property type="entry name" value="DNA_primase_DnaG"/>
</dbReference>
<comment type="domain">
    <text evidence="12">Contains an N-terminal zinc-binding domain, a central core domain that contains the primase activity, and a C-terminal DnaB-binding domain.</text>
</comment>
<keyword evidence="4 12" id="KW-0548">Nucleotidyltransferase</keyword>
<protein>
    <recommendedName>
        <fullName evidence="12">DNA primase</fullName>
        <ecNumber evidence="12">2.7.7.101</ecNumber>
    </recommendedName>
</protein>
<evidence type="ECO:0000256" key="6">
    <source>
        <dbReference type="ARBA" id="ARBA00022723"/>
    </source>
</evidence>
<feature type="domain" description="Toprim" evidence="14">
    <location>
        <begin position="279"/>
        <end position="363"/>
    </location>
</feature>
<feature type="region of interest" description="Disordered" evidence="13">
    <location>
        <begin position="455"/>
        <end position="490"/>
    </location>
</feature>
<keyword evidence="6 12" id="KW-0479">Metal-binding</keyword>
<keyword evidence="5 12" id="KW-0235">DNA replication</keyword>
<dbReference type="EC" id="2.7.7.101" evidence="12"/>
<dbReference type="SMART" id="SM00493">
    <property type="entry name" value="TOPRIM"/>
    <property type="match status" value="1"/>
</dbReference>
<dbReference type="Pfam" id="PF08275">
    <property type="entry name" value="DNAG_N"/>
    <property type="match status" value="1"/>
</dbReference>
<name>A0ABN6MXI0_9BACT</name>
<keyword evidence="10 12" id="KW-0238">DNA-binding</keyword>
<dbReference type="SUPFAM" id="SSF56731">
    <property type="entry name" value="DNA primase core"/>
    <property type="match status" value="1"/>
</dbReference>
<comment type="catalytic activity">
    <reaction evidence="12">
        <text>ssDNA + n NTP = ssDNA/pppN(pN)n-1 hybrid + (n-1) diphosphate.</text>
        <dbReference type="EC" id="2.7.7.101"/>
    </reaction>
</comment>
<dbReference type="PANTHER" id="PTHR30313:SF2">
    <property type="entry name" value="DNA PRIMASE"/>
    <property type="match status" value="1"/>
</dbReference>
<sequence>MGGAVVSVPPAAIERRWESLIPDALIDEIRARVDVVAVIGRHMELKRSGRTWKGNCVFHGEKTPSFHVYPEDKHFKCYGCGEHGDVFTFLQKLEGKEFPEVVRALALEVGVEIPEAAEEDSAEQRARRKERNEIHSANDAGARYFAARLGSRFGDPARAYLAGRGVSEDSIRRFRLGVAADAWNDLPRRLAEKGIGLEALKKAGLVIEREKDGGTYDRFRNRLMFPIAGMDGQVIGFGGRALGDEKGAKYLNTPETPLYKKSRVLYGLDLARETIRKTRQALLVEGYFDVIGLHQAGITNAVAVCGTALTPEHVELLGRCDCREVTILFDGDAAGLAAPAKAAQALFPAGLAGKVAVLPSDAGKTDPDDYARAHGRAGVEALLAKAAPLSAFLIDRAIDRTCAGRPREAALEQKLAAVRELSPFVRMMPEGLARSVFEDAIAKRLDLDPAALHAELSGEKPHPPPRPEPAVARPGPAPRPARPVGGGDARMRLLLPGPAADALGILAAHPELGPVADEEGLPRLLPPGPLAELARELCRGPVAVDEALARLAAAGADEAATRRIRALTGPARPKPEEAERELRKAAVKATIEAVRGEQDRLLAEIAKRGAPVPEDLAVAAQVAARRRSDLEKRLRSLERPG</sequence>
<evidence type="ECO:0000313" key="16">
    <source>
        <dbReference type="Proteomes" id="UP001162891"/>
    </source>
</evidence>
<dbReference type="EMBL" id="AP025591">
    <property type="protein sequence ID" value="BDG04380.1"/>
    <property type="molecule type" value="Genomic_DNA"/>
</dbReference>
<accession>A0ABN6MXI0</accession>
<keyword evidence="16" id="KW-1185">Reference proteome</keyword>
<organism evidence="15 16">
    <name type="scientific">Anaeromyxobacter oryzae</name>
    <dbReference type="NCBI Taxonomy" id="2918170"/>
    <lineage>
        <taxon>Bacteria</taxon>
        <taxon>Pseudomonadati</taxon>
        <taxon>Myxococcota</taxon>
        <taxon>Myxococcia</taxon>
        <taxon>Myxococcales</taxon>
        <taxon>Cystobacterineae</taxon>
        <taxon>Anaeromyxobacteraceae</taxon>
        <taxon>Anaeromyxobacter</taxon>
    </lineage>
</organism>
<evidence type="ECO:0000256" key="2">
    <source>
        <dbReference type="ARBA" id="ARBA00022515"/>
    </source>
</evidence>
<dbReference type="NCBIfam" id="TIGR01391">
    <property type="entry name" value="dnaG"/>
    <property type="match status" value="1"/>
</dbReference>
<comment type="function">
    <text evidence="12">RNA polymerase that catalyzes the synthesis of short RNA molecules used as primers for DNA polymerase during DNA replication.</text>
</comment>
<dbReference type="Pfam" id="PF01807">
    <property type="entry name" value="Zn_ribbon_DnaG"/>
    <property type="match status" value="1"/>
</dbReference>
<dbReference type="InterPro" id="IPR034151">
    <property type="entry name" value="TOPRIM_DnaG_bac"/>
</dbReference>
<evidence type="ECO:0000313" key="15">
    <source>
        <dbReference type="EMBL" id="BDG04380.1"/>
    </source>
</evidence>
<keyword evidence="7 12" id="KW-0863">Zinc-finger</keyword>
<dbReference type="PROSITE" id="PS50880">
    <property type="entry name" value="TOPRIM"/>
    <property type="match status" value="1"/>
</dbReference>
<evidence type="ECO:0000256" key="9">
    <source>
        <dbReference type="ARBA" id="ARBA00022842"/>
    </source>
</evidence>
<keyword evidence="9" id="KW-0460">Magnesium</keyword>
<evidence type="ECO:0000256" key="12">
    <source>
        <dbReference type="HAMAP-Rule" id="MF_00974"/>
    </source>
</evidence>
<dbReference type="Proteomes" id="UP001162891">
    <property type="component" value="Chromosome"/>
</dbReference>
<comment type="subunit">
    <text evidence="12">Monomer. Interacts with DnaB.</text>
</comment>
<evidence type="ECO:0000256" key="5">
    <source>
        <dbReference type="ARBA" id="ARBA00022705"/>
    </source>
</evidence>
<evidence type="ECO:0000259" key="14">
    <source>
        <dbReference type="PROSITE" id="PS50880"/>
    </source>
</evidence>
<evidence type="ECO:0000256" key="4">
    <source>
        <dbReference type="ARBA" id="ARBA00022695"/>
    </source>
</evidence>
<evidence type="ECO:0000256" key="10">
    <source>
        <dbReference type="ARBA" id="ARBA00023125"/>
    </source>
</evidence>
<dbReference type="InterPro" id="IPR006171">
    <property type="entry name" value="TOPRIM_dom"/>
</dbReference>
<feature type="zinc finger region" description="CHC2-type" evidence="12">
    <location>
        <begin position="56"/>
        <end position="80"/>
    </location>
</feature>
<keyword evidence="3 12" id="KW-0808">Transferase</keyword>
<keyword evidence="1 12" id="KW-0240">DNA-directed RNA polymerase</keyword>
<proteinExistence type="inferred from homology"/>
<comment type="cofactor">
    <cofactor evidence="12">
        <name>Zn(2+)</name>
        <dbReference type="ChEBI" id="CHEBI:29105"/>
    </cofactor>
    <text evidence="12">Binds 1 zinc ion per monomer.</text>
</comment>
<evidence type="ECO:0000256" key="1">
    <source>
        <dbReference type="ARBA" id="ARBA00022478"/>
    </source>
</evidence>
<dbReference type="Gene3D" id="3.90.980.10">
    <property type="entry name" value="DNA primase, catalytic core, N-terminal domain"/>
    <property type="match status" value="1"/>
</dbReference>
<dbReference type="InterPro" id="IPR036977">
    <property type="entry name" value="DNA_primase_Znf_CHC2"/>
</dbReference>
<keyword evidence="11 12" id="KW-0804">Transcription</keyword>
<keyword evidence="2 12" id="KW-0639">Primosome</keyword>
<evidence type="ECO:0000256" key="7">
    <source>
        <dbReference type="ARBA" id="ARBA00022771"/>
    </source>
</evidence>
<keyword evidence="8 12" id="KW-0862">Zinc</keyword>
<evidence type="ECO:0000256" key="8">
    <source>
        <dbReference type="ARBA" id="ARBA00022833"/>
    </source>
</evidence>
<dbReference type="InterPro" id="IPR019475">
    <property type="entry name" value="DNA_primase_DnaB-bd"/>
</dbReference>
<dbReference type="Pfam" id="PF10410">
    <property type="entry name" value="DnaB_bind"/>
    <property type="match status" value="1"/>
</dbReference>